<sequence length="304" mass="35866">MDLIENELDEINRLLLHAEQDCQNSRNIFAKIKHKLISIKETYNQLLRDYQKLLESHNTINQLNANELIRKSQELAELASLLQNLQTELDTLNKNLATTRTKNSDFIRTTVRSHIGTLIQNFNCFKRLIENFRNDLNAKNNTKRNIVENILGYRNTFNRHVNDIRQRRNNLINLENRRSELFGNQQLYIQNYERYLRGWQAIISGQEPELNNLDTALNETLSRHAQHVNNNIQDEFRNLKDSIAPAARFDQTIHNSLNNCANSVRGSEQAIETINERCVDRRNNWNDNFIINFLFILLTVLYNF</sequence>
<gene>
    <name evidence="2" type="ORF">BpHYR1_021397</name>
</gene>
<comment type="caution">
    <text evidence="2">The sequence shown here is derived from an EMBL/GenBank/DDBJ whole genome shotgun (WGS) entry which is preliminary data.</text>
</comment>
<accession>A0A3M7PZC2</accession>
<evidence type="ECO:0000313" key="2">
    <source>
        <dbReference type="EMBL" id="RNA04294.1"/>
    </source>
</evidence>
<evidence type="ECO:0000256" key="1">
    <source>
        <dbReference type="SAM" id="Coils"/>
    </source>
</evidence>
<reference evidence="2 3" key="1">
    <citation type="journal article" date="2018" name="Sci. Rep.">
        <title>Genomic signatures of local adaptation to the degree of environmental predictability in rotifers.</title>
        <authorList>
            <person name="Franch-Gras L."/>
            <person name="Hahn C."/>
            <person name="Garcia-Roger E.M."/>
            <person name="Carmona M.J."/>
            <person name="Serra M."/>
            <person name="Gomez A."/>
        </authorList>
    </citation>
    <scope>NUCLEOTIDE SEQUENCE [LARGE SCALE GENOMIC DNA]</scope>
    <source>
        <strain evidence="2">HYR1</strain>
    </source>
</reference>
<keyword evidence="3" id="KW-1185">Reference proteome</keyword>
<protein>
    <submittedName>
        <fullName evidence="2">Uncharacterized protein</fullName>
    </submittedName>
</protein>
<evidence type="ECO:0000313" key="3">
    <source>
        <dbReference type="Proteomes" id="UP000276133"/>
    </source>
</evidence>
<dbReference type="Gene3D" id="1.20.58.60">
    <property type="match status" value="1"/>
</dbReference>
<dbReference type="AlphaFoldDB" id="A0A3M7PZC2"/>
<organism evidence="2 3">
    <name type="scientific">Brachionus plicatilis</name>
    <name type="common">Marine rotifer</name>
    <name type="synonym">Brachionus muelleri</name>
    <dbReference type="NCBI Taxonomy" id="10195"/>
    <lineage>
        <taxon>Eukaryota</taxon>
        <taxon>Metazoa</taxon>
        <taxon>Spiralia</taxon>
        <taxon>Gnathifera</taxon>
        <taxon>Rotifera</taxon>
        <taxon>Eurotatoria</taxon>
        <taxon>Monogononta</taxon>
        <taxon>Pseudotrocha</taxon>
        <taxon>Ploima</taxon>
        <taxon>Brachionidae</taxon>
        <taxon>Brachionus</taxon>
    </lineage>
</organism>
<proteinExistence type="predicted"/>
<keyword evidence="1" id="KW-0175">Coiled coil</keyword>
<dbReference type="EMBL" id="REGN01008162">
    <property type="protein sequence ID" value="RNA04294.1"/>
    <property type="molecule type" value="Genomic_DNA"/>
</dbReference>
<feature type="coiled-coil region" evidence="1">
    <location>
        <begin position="68"/>
        <end position="102"/>
    </location>
</feature>
<name>A0A3M7PZC2_BRAPC</name>
<dbReference type="Proteomes" id="UP000276133">
    <property type="component" value="Unassembled WGS sequence"/>
</dbReference>